<organism evidence="3 4">
    <name type="scientific">Podospora didyma</name>
    <dbReference type="NCBI Taxonomy" id="330526"/>
    <lineage>
        <taxon>Eukaryota</taxon>
        <taxon>Fungi</taxon>
        <taxon>Dikarya</taxon>
        <taxon>Ascomycota</taxon>
        <taxon>Pezizomycotina</taxon>
        <taxon>Sordariomycetes</taxon>
        <taxon>Sordariomycetidae</taxon>
        <taxon>Sordariales</taxon>
        <taxon>Podosporaceae</taxon>
        <taxon>Podospora</taxon>
    </lineage>
</organism>
<evidence type="ECO:0000313" key="4">
    <source>
        <dbReference type="Proteomes" id="UP001285441"/>
    </source>
</evidence>
<proteinExistence type="predicted"/>
<comment type="caution">
    <text evidence="3">The sequence shown here is derived from an EMBL/GenBank/DDBJ whole genome shotgun (WGS) entry which is preliminary data.</text>
</comment>
<keyword evidence="4" id="KW-1185">Reference proteome</keyword>
<feature type="transmembrane region" description="Helical" evidence="2">
    <location>
        <begin position="155"/>
        <end position="176"/>
    </location>
</feature>
<dbReference type="EMBL" id="JAULSW010000001">
    <property type="protein sequence ID" value="KAK3394884.1"/>
    <property type="molecule type" value="Genomic_DNA"/>
</dbReference>
<accession>A0AAE0U8Y1</accession>
<keyword evidence="2" id="KW-0812">Transmembrane</keyword>
<sequence length="219" mass="24240">MNANPNLQKLQAKVAALEAAQSKGTNANPDLRKLQAQVDDLEAAMSKSKNANPDLQKLQDRVAALEDAQSKDTNANPDIQKLRAQVAALEAAQSKGTNANPNLQKLQAQVAALEAERQAREDLRKRGGGQDVDLPKPRFFPLPRRAWREWGQREVAFMVSAVLVVLYALFIGAIFYQPLRWGHAGYINGYPQSIWIIGDWNSIVCLVVPLLFMGVQLFP</sequence>
<feature type="transmembrane region" description="Helical" evidence="2">
    <location>
        <begin position="196"/>
        <end position="218"/>
    </location>
</feature>
<keyword evidence="2" id="KW-1133">Transmembrane helix</keyword>
<reference evidence="3" key="2">
    <citation type="submission" date="2023-06" db="EMBL/GenBank/DDBJ databases">
        <authorList>
            <consortium name="Lawrence Berkeley National Laboratory"/>
            <person name="Haridas S."/>
            <person name="Hensen N."/>
            <person name="Bonometti L."/>
            <person name="Westerberg I."/>
            <person name="Brannstrom I.O."/>
            <person name="Guillou S."/>
            <person name="Cros-Aarteil S."/>
            <person name="Calhoun S."/>
            <person name="Kuo A."/>
            <person name="Mondo S."/>
            <person name="Pangilinan J."/>
            <person name="Riley R."/>
            <person name="LaButti K."/>
            <person name="Andreopoulos B."/>
            <person name="Lipzen A."/>
            <person name="Chen C."/>
            <person name="Yanf M."/>
            <person name="Daum C."/>
            <person name="Ng V."/>
            <person name="Clum A."/>
            <person name="Steindorff A."/>
            <person name="Ohm R."/>
            <person name="Martin F."/>
            <person name="Silar P."/>
            <person name="Natvig D."/>
            <person name="Lalanne C."/>
            <person name="Gautier V."/>
            <person name="Ament-velasquez S.L."/>
            <person name="Kruys A."/>
            <person name="Hutchinson M.I."/>
            <person name="Powell A.J."/>
            <person name="Barry K."/>
            <person name="Miller A.N."/>
            <person name="Grigoriev I.V."/>
            <person name="Debuchy R."/>
            <person name="Gladieux P."/>
            <person name="Thoren M.H."/>
            <person name="Johannesson H."/>
        </authorList>
    </citation>
    <scope>NUCLEOTIDE SEQUENCE</scope>
    <source>
        <strain evidence="3">CBS 232.78</strain>
    </source>
</reference>
<feature type="coiled-coil region" evidence="1">
    <location>
        <begin position="31"/>
        <end position="75"/>
    </location>
</feature>
<dbReference type="Proteomes" id="UP001285441">
    <property type="component" value="Unassembled WGS sequence"/>
</dbReference>
<name>A0AAE0U8Y1_9PEZI</name>
<keyword evidence="2" id="KW-0472">Membrane</keyword>
<evidence type="ECO:0000256" key="1">
    <source>
        <dbReference type="SAM" id="Coils"/>
    </source>
</evidence>
<dbReference type="AlphaFoldDB" id="A0AAE0U8Y1"/>
<keyword evidence="1" id="KW-0175">Coiled coil</keyword>
<reference evidence="3" key="1">
    <citation type="journal article" date="2023" name="Mol. Phylogenet. Evol.">
        <title>Genome-scale phylogeny and comparative genomics of the fungal order Sordariales.</title>
        <authorList>
            <person name="Hensen N."/>
            <person name="Bonometti L."/>
            <person name="Westerberg I."/>
            <person name="Brannstrom I.O."/>
            <person name="Guillou S."/>
            <person name="Cros-Aarteil S."/>
            <person name="Calhoun S."/>
            <person name="Haridas S."/>
            <person name="Kuo A."/>
            <person name="Mondo S."/>
            <person name="Pangilinan J."/>
            <person name="Riley R."/>
            <person name="LaButti K."/>
            <person name="Andreopoulos B."/>
            <person name="Lipzen A."/>
            <person name="Chen C."/>
            <person name="Yan M."/>
            <person name="Daum C."/>
            <person name="Ng V."/>
            <person name="Clum A."/>
            <person name="Steindorff A."/>
            <person name="Ohm R.A."/>
            <person name="Martin F."/>
            <person name="Silar P."/>
            <person name="Natvig D.O."/>
            <person name="Lalanne C."/>
            <person name="Gautier V."/>
            <person name="Ament-Velasquez S.L."/>
            <person name="Kruys A."/>
            <person name="Hutchinson M.I."/>
            <person name="Powell A.J."/>
            <person name="Barry K."/>
            <person name="Miller A.N."/>
            <person name="Grigoriev I.V."/>
            <person name="Debuchy R."/>
            <person name="Gladieux P."/>
            <person name="Hiltunen Thoren M."/>
            <person name="Johannesson H."/>
        </authorList>
    </citation>
    <scope>NUCLEOTIDE SEQUENCE</scope>
    <source>
        <strain evidence="3">CBS 232.78</strain>
    </source>
</reference>
<evidence type="ECO:0000313" key="3">
    <source>
        <dbReference type="EMBL" id="KAK3394884.1"/>
    </source>
</evidence>
<gene>
    <name evidence="3" type="ORF">B0H63DRAFT_61276</name>
</gene>
<evidence type="ECO:0000256" key="2">
    <source>
        <dbReference type="SAM" id="Phobius"/>
    </source>
</evidence>
<protein>
    <submittedName>
        <fullName evidence="3">Uncharacterized protein</fullName>
    </submittedName>
</protein>